<evidence type="ECO:0000313" key="1">
    <source>
        <dbReference type="EMBL" id="GAG14234.1"/>
    </source>
</evidence>
<gene>
    <name evidence="1" type="ORF">S01H1_59421</name>
</gene>
<sequence>MIIIQLDNLSEDAGRFELNEKTWTGDAELLEDIQSVSDDTYDRESLVANPDIEHMLAVGVLNFFGGNIIEHRPDVEPAVEGAVY</sequence>
<comment type="caution">
    <text evidence="1">The sequence shown here is derived from an EMBL/GenBank/DDBJ whole genome shotgun (WGS) entry which is preliminary data.</text>
</comment>
<accession>X0V7T8</accession>
<protein>
    <submittedName>
        <fullName evidence="1">Uncharacterized protein</fullName>
    </submittedName>
</protein>
<dbReference type="AlphaFoldDB" id="X0V7T8"/>
<proteinExistence type="predicted"/>
<organism evidence="1">
    <name type="scientific">marine sediment metagenome</name>
    <dbReference type="NCBI Taxonomy" id="412755"/>
    <lineage>
        <taxon>unclassified sequences</taxon>
        <taxon>metagenomes</taxon>
        <taxon>ecological metagenomes</taxon>
    </lineage>
</organism>
<name>X0V7T8_9ZZZZ</name>
<reference evidence="1" key="1">
    <citation type="journal article" date="2014" name="Front. Microbiol.">
        <title>High frequency of phylogenetically diverse reductive dehalogenase-homologous genes in deep subseafloor sedimentary metagenomes.</title>
        <authorList>
            <person name="Kawai M."/>
            <person name="Futagami T."/>
            <person name="Toyoda A."/>
            <person name="Takaki Y."/>
            <person name="Nishi S."/>
            <person name="Hori S."/>
            <person name="Arai W."/>
            <person name="Tsubouchi T."/>
            <person name="Morono Y."/>
            <person name="Uchiyama I."/>
            <person name="Ito T."/>
            <person name="Fujiyama A."/>
            <person name="Inagaki F."/>
            <person name="Takami H."/>
        </authorList>
    </citation>
    <scope>NUCLEOTIDE SEQUENCE</scope>
    <source>
        <strain evidence="1">Expedition CK06-06</strain>
    </source>
</reference>
<dbReference type="EMBL" id="BARS01038859">
    <property type="protein sequence ID" value="GAG14234.1"/>
    <property type="molecule type" value="Genomic_DNA"/>
</dbReference>